<dbReference type="PROSITE" id="PS00078">
    <property type="entry name" value="COX2"/>
    <property type="match status" value="1"/>
</dbReference>
<feature type="domain" description="Cytochrome oxidase subunit II transmembrane region profile" evidence="18">
    <location>
        <begin position="1"/>
        <end position="93"/>
    </location>
</feature>
<dbReference type="InterPro" id="IPR001505">
    <property type="entry name" value="Copper_CuA"/>
</dbReference>
<reference evidence="19" key="1">
    <citation type="submission" date="2016-01" db="EMBL/GenBank/DDBJ databases">
        <authorList>
            <person name="Oliw E.H."/>
        </authorList>
    </citation>
    <scope>NUCLEOTIDE SEQUENCE</scope>
</reference>
<keyword evidence="8" id="KW-0460">Magnesium</keyword>
<dbReference type="GO" id="GO:0042773">
    <property type="term" value="P:ATP synthesis coupled electron transport"/>
    <property type="evidence" value="ECO:0007669"/>
    <property type="project" value="TreeGrafter"/>
</dbReference>
<keyword evidence="13 15" id="KW-0472">Membrane</keyword>
<dbReference type="AlphaFoldDB" id="A0A1P8CZ11"/>
<dbReference type="PROSITE" id="PS50999">
    <property type="entry name" value="COX2_TM"/>
    <property type="match status" value="1"/>
</dbReference>
<organism evidence="19">
    <name type="scientific">Pteria penguin</name>
    <name type="common">Winged pearl oyster</name>
    <name type="synonym">Magnavicula penguin</name>
    <dbReference type="NCBI Taxonomy" id="113549"/>
    <lineage>
        <taxon>Eukaryota</taxon>
        <taxon>Metazoa</taxon>
        <taxon>Spiralia</taxon>
        <taxon>Lophotrochozoa</taxon>
        <taxon>Mollusca</taxon>
        <taxon>Bivalvia</taxon>
        <taxon>Autobranchia</taxon>
        <taxon>Pteriomorphia</taxon>
        <taxon>Pterioida</taxon>
        <taxon>Pterioidea</taxon>
        <taxon>Pteriidae</taxon>
        <taxon>Pteria</taxon>
    </lineage>
</organism>
<dbReference type="EMBL" id="KU552127">
    <property type="protein sequence ID" value="APG32423.1"/>
    <property type="molecule type" value="Genomic_DNA"/>
</dbReference>
<dbReference type="Gene3D" id="1.10.287.90">
    <property type="match status" value="1"/>
</dbReference>
<dbReference type="PANTHER" id="PTHR22888:SF9">
    <property type="entry name" value="CYTOCHROME C OXIDASE SUBUNIT 2"/>
    <property type="match status" value="1"/>
</dbReference>
<geneLocation type="mitochondrion" evidence="19"/>
<proteinExistence type="inferred from homology"/>
<evidence type="ECO:0000256" key="1">
    <source>
        <dbReference type="ARBA" id="ARBA00004141"/>
    </source>
</evidence>
<evidence type="ECO:0000313" key="19">
    <source>
        <dbReference type="EMBL" id="APG32423.1"/>
    </source>
</evidence>
<dbReference type="GO" id="GO:0005743">
    <property type="term" value="C:mitochondrial inner membrane"/>
    <property type="evidence" value="ECO:0007669"/>
    <property type="project" value="UniProtKB-SubCell"/>
</dbReference>
<dbReference type="InterPro" id="IPR008972">
    <property type="entry name" value="Cupredoxin"/>
</dbReference>
<dbReference type="PROSITE" id="PS50857">
    <property type="entry name" value="COX2_CUA"/>
    <property type="match status" value="1"/>
</dbReference>
<comment type="similarity">
    <text evidence="2 15">Belongs to the cytochrome c oxidase subunit 2 family.</text>
</comment>
<evidence type="ECO:0000256" key="2">
    <source>
        <dbReference type="ARBA" id="ARBA00007866"/>
    </source>
</evidence>
<dbReference type="PANTHER" id="PTHR22888">
    <property type="entry name" value="CYTOCHROME C OXIDASE, SUBUNIT II"/>
    <property type="match status" value="1"/>
</dbReference>
<evidence type="ECO:0000256" key="6">
    <source>
        <dbReference type="ARBA" id="ARBA00022692"/>
    </source>
</evidence>
<dbReference type="InterPro" id="IPR011759">
    <property type="entry name" value="Cyt_c_oxidase_su2_TM_dom"/>
</dbReference>
<keyword evidence="15 19" id="KW-0496">Mitochondrion</keyword>
<evidence type="ECO:0000256" key="12">
    <source>
        <dbReference type="ARBA" id="ARBA00023008"/>
    </source>
</evidence>
<dbReference type="SUPFAM" id="SSF81464">
    <property type="entry name" value="Cytochrome c oxidase subunit II-like, transmembrane region"/>
    <property type="match status" value="1"/>
</dbReference>
<comment type="function">
    <text evidence="15">Component of the cytochrome c oxidase, the last enzyme in the mitochondrial electron transport chain which drives oxidative phosphorylation. The respiratory chain contains 3 multisubunit complexes succinate dehydrogenase (complex II, CII), ubiquinol-cytochrome c oxidoreductase (cytochrome b-c1 complex, complex III, CIII) and cytochrome c oxidase (complex IV, CIV), that cooperate to transfer electrons derived from NADH and succinate to molecular oxygen, creating an electrochemical gradient over the inner membrane that drives transmembrane transport and the ATP synthase. Cytochrome c oxidase is the component of the respiratory chain that catalyzes the reduction of oxygen to water. Electrons originating from reduced cytochrome c in the intermembrane space (IMS) are transferred via the dinuclear copper A center (CU(A)) of subunit 2 and heme A of subunit 1 to the active site in subunit 1, a binuclear center (BNC) formed by heme A3 and copper B (CU(B)). The BNC reduces molecular oxygen to 2 water molecules using 4 electrons from cytochrome c in the IMS and 4 protons from the mitochondrial matrix.</text>
</comment>
<dbReference type="PRINTS" id="PR01166">
    <property type="entry name" value="CYCOXIDASEII"/>
</dbReference>
<accession>A0A1P8CZ11</accession>
<keyword evidence="7 15" id="KW-0479">Metal-binding</keyword>
<evidence type="ECO:0000256" key="7">
    <source>
        <dbReference type="ARBA" id="ARBA00022723"/>
    </source>
</evidence>
<evidence type="ECO:0000259" key="17">
    <source>
        <dbReference type="PROSITE" id="PS50857"/>
    </source>
</evidence>
<dbReference type="GO" id="GO:0004129">
    <property type="term" value="F:cytochrome-c oxidase activity"/>
    <property type="evidence" value="ECO:0007669"/>
    <property type="project" value="UniProtKB-EC"/>
</dbReference>
<evidence type="ECO:0000256" key="16">
    <source>
        <dbReference type="SAM" id="Phobius"/>
    </source>
</evidence>
<dbReference type="Pfam" id="PF00116">
    <property type="entry name" value="COX2"/>
    <property type="match status" value="1"/>
</dbReference>
<keyword evidence="11 16" id="KW-1133">Transmembrane helix</keyword>
<protein>
    <recommendedName>
        <fullName evidence="3 15">Cytochrome c oxidase subunit 2</fullName>
    </recommendedName>
</protein>
<dbReference type="InterPro" id="IPR002429">
    <property type="entry name" value="CcO_II-like_C"/>
</dbReference>
<dbReference type="SUPFAM" id="SSF49503">
    <property type="entry name" value="Cupredoxins"/>
    <property type="match status" value="1"/>
</dbReference>
<feature type="transmembrane region" description="Helical" evidence="16">
    <location>
        <begin position="26"/>
        <end position="45"/>
    </location>
</feature>
<gene>
    <name evidence="19" type="primary">COXII</name>
</gene>
<evidence type="ECO:0000256" key="5">
    <source>
        <dbReference type="ARBA" id="ARBA00022660"/>
    </source>
</evidence>
<keyword evidence="15" id="KW-0999">Mitochondrion inner membrane</keyword>
<evidence type="ECO:0000259" key="18">
    <source>
        <dbReference type="PROSITE" id="PS50999"/>
    </source>
</evidence>
<evidence type="ECO:0000256" key="13">
    <source>
        <dbReference type="ARBA" id="ARBA00023136"/>
    </source>
</evidence>
<keyword evidence="5 15" id="KW-0679">Respiratory chain</keyword>
<dbReference type="Pfam" id="PF02790">
    <property type="entry name" value="COX2_TM"/>
    <property type="match status" value="1"/>
</dbReference>
<evidence type="ECO:0000256" key="8">
    <source>
        <dbReference type="ARBA" id="ARBA00022842"/>
    </source>
</evidence>
<feature type="domain" description="Cytochrome oxidase subunit II copper A binding" evidence="17">
    <location>
        <begin position="94"/>
        <end position="247"/>
    </location>
</feature>
<keyword evidence="10 15" id="KW-0249">Electron transport</keyword>
<dbReference type="Gene3D" id="2.60.40.420">
    <property type="entry name" value="Cupredoxins - blue copper proteins"/>
    <property type="match status" value="1"/>
</dbReference>
<keyword evidence="4 15" id="KW-0813">Transport</keyword>
<evidence type="ECO:0000256" key="3">
    <source>
        <dbReference type="ARBA" id="ARBA00015946"/>
    </source>
</evidence>
<sequence>MSEFGSVFFCDGATPIMRSLVNLYHIYCYNMIYFLVGISFFITAFVRMAPHQGWCVTFHSQSLEFTWTAIPIAVLISLLLPGYKMVIQMDECVNPLCTVKVTGSQWFWSYEYGDYAAPAAMGEKGWDSSVIHPAVGSYSFSQYMKAESDLELGELRNLAVDKLAPFPEGIWVRLLGSSTDVIHSWSVPFFGVKSDVIPGRIIETPMFLDEMGTFSGQCAELCGVNHAFMPIGVEVISHHAFTRLIKP</sequence>
<evidence type="ECO:0000256" key="9">
    <source>
        <dbReference type="ARBA" id="ARBA00022967"/>
    </source>
</evidence>
<evidence type="ECO:0000256" key="15">
    <source>
        <dbReference type="RuleBase" id="RU000457"/>
    </source>
</evidence>
<feature type="transmembrane region" description="Helical" evidence="16">
    <location>
        <begin position="65"/>
        <end position="83"/>
    </location>
</feature>
<dbReference type="GO" id="GO:0005507">
    <property type="term" value="F:copper ion binding"/>
    <property type="evidence" value="ECO:0007669"/>
    <property type="project" value="InterPro"/>
</dbReference>
<comment type="catalytic activity">
    <reaction evidence="14">
        <text>4 Fe(II)-[cytochrome c] + O2 + 8 H(+)(in) = 4 Fe(III)-[cytochrome c] + 2 H2O + 4 H(+)(out)</text>
        <dbReference type="Rhea" id="RHEA:11436"/>
        <dbReference type="Rhea" id="RHEA-COMP:10350"/>
        <dbReference type="Rhea" id="RHEA-COMP:14399"/>
        <dbReference type="ChEBI" id="CHEBI:15377"/>
        <dbReference type="ChEBI" id="CHEBI:15378"/>
        <dbReference type="ChEBI" id="CHEBI:15379"/>
        <dbReference type="ChEBI" id="CHEBI:29033"/>
        <dbReference type="ChEBI" id="CHEBI:29034"/>
        <dbReference type="EC" id="7.1.1.9"/>
    </reaction>
    <physiologicalReaction direction="left-to-right" evidence="14">
        <dbReference type="Rhea" id="RHEA:11437"/>
    </physiologicalReaction>
</comment>
<dbReference type="InterPro" id="IPR036257">
    <property type="entry name" value="Cyt_c_oxidase_su2_TM_sf"/>
</dbReference>
<name>A0A1P8CZ11_PTEPN</name>
<evidence type="ECO:0000256" key="11">
    <source>
        <dbReference type="ARBA" id="ARBA00022989"/>
    </source>
</evidence>
<comment type="cofactor">
    <cofactor evidence="15">
        <name>Cu cation</name>
        <dbReference type="ChEBI" id="CHEBI:23378"/>
    </cofactor>
    <text evidence="15">Binds a copper A center.</text>
</comment>
<keyword evidence="12 15" id="KW-0186">Copper</keyword>
<keyword evidence="6 15" id="KW-0812">Transmembrane</keyword>
<evidence type="ECO:0000256" key="4">
    <source>
        <dbReference type="ARBA" id="ARBA00022448"/>
    </source>
</evidence>
<keyword evidence="9" id="KW-1278">Translocase</keyword>
<dbReference type="InterPro" id="IPR045187">
    <property type="entry name" value="CcO_II"/>
</dbReference>
<evidence type="ECO:0000256" key="10">
    <source>
        <dbReference type="ARBA" id="ARBA00022982"/>
    </source>
</evidence>
<evidence type="ECO:0000256" key="14">
    <source>
        <dbReference type="ARBA" id="ARBA00049512"/>
    </source>
</evidence>
<comment type="subcellular location">
    <subcellularLocation>
        <location evidence="1">Membrane</location>
        <topology evidence="1">Multi-pass membrane protein</topology>
    </subcellularLocation>
    <subcellularLocation>
        <location evidence="15">Mitochondrion inner membrane</location>
        <topology evidence="15">Multi-pass membrane protein</topology>
    </subcellularLocation>
</comment>